<keyword evidence="4" id="KW-0472">Membrane</keyword>
<feature type="transmembrane region" description="Helical" evidence="4">
    <location>
        <begin position="85"/>
        <end position="106"/>
    </location>
</feature>
<dbReference type="InterPro" id="IPR016435">
    <property type="entry name" value="DPH1/DPH2"/>
</dbReference>
<evidence type="ECO:0000259" key="5">
    <source>
        <dbReference type="PROSITE" id="PS50850"/>
    </source>
</evidence>
<comment type="similarity">
    <text evidence="2">Belongs to the major facilitator superfamily. Monocarboxylate porter (TC 2.A.1.13) family.</text>
</comment>
<feature type="transmembrane region" description="Helical" evidence="4">
    <location>
        <begin position="324"/>
        <end position="343"/>
    </location>
</feature>
<keyword evidence="4" id="KW-0812">Transmembrane</keyword>
<dbReference type="InterPro" id="IPR036259">
    <property type="entry name" value="MFS_trans_sf"/>
</dbReference>
<protein>
    <submittedName>
        <fullName evidence="6">Transporter MCH4</fullName>
    </submittedName>
</protein>
<feature type="domain" description="Major facilitator superfamily (MFS) profile" evidence="5">
    <location>
        <begin position="84"/>
        <end position="473"/>
    </location>
</feature>
<dbReference type="InterPro" id="IPR020846">
    <property type="entry name" value="MFS_dom"/>
</dbReference>
<keyword evidence="4" id="KW-1133">Transmembrane helix</keyword>
<feature type="compositionally biased region" description="Basic and acidic residues" evidence="3">
    <location>
        <begin position="45"/>
        <end position="67"/>
    </location>
</feature>
<feature type="transmembrane region" description="Helical" evidence="4">
    <location>
        <begin position="155"/>
        <end position="171"/>
    </location>
</feature>
<evidence type="ECO:0000313" key="7">
    <source>
        <dbReference type="Proteomes" id="UP000014480"/>
    </source>
</evidence>
<accession>A0A484FHC9</accession>
<dbReference type="GO" id="GO:0090560">
    <property type="term" value="F:2-(3-amino-3-carboxypropyl)histidine synthase activity"/>
    <property type="evidence" value="ECO:0007669"/>
    <property type="project" value="InterPro"/>
</dbReference>
<reference evidence="7" key="2">
    <citation type="journal article" date="2019" name="Mol. Plant Microbe Interact.">
        <title>Genome sequence resources for four phytopathogenic fungi from the Colletotrichum orbiculare species complex.</title>
        <authorList>
            <person name="Gan P."/>
            <person name="Tsushima A."/>
            <person name="Narusaka M."/>
            <person name="Narusaka Y."/>
            <person name="Takano Y."/>
            <person name="Kubo Y."/>
            <person name="Shirasu K."/>
        </authorList>
    </citation>
    <scope>GENOME REANNOTATION</scope>
    <source>
        <strain evidence="7">104-T / ATCC 96160 / CBS 514.97 / LARS 414 / MAFF 240422</strain>
    </source>
</reference>
<feature type="transmembrane region" description="Helical" evidence="4">
    <location>
        <begin position="248"/>
        <end position="268"/>
    </location>
</feature>
<dbReference type="EMBL" id="AMCV02000032">
    <property type="protein sequence ID" value="TDZ17061.1"/>
    <property type="molecule type" value="Genomic_DNA"/>
</dbReference>
<dbReference type="SUPFAM" id="SSF103473">
    <property type="entry name" value="MFS general substrate transporter"/>
    <property type="match status" value="1"/>
</dbReference>
<dbReference type="GO" id="GO:0017183">
    <property type="term" value="P:protein histidyl modification to diphthamide"/>
    <property type="evidence" value="ECO:0007669"/>
    <property type="project" value="InterPro"/>
</dbReference>
<dbReference type="GO" id="GO:0016020">
    <property type="term" value="C:membrane"/>
    <property type="evidence" value="ECO:0007669"/>
    <property type="project" value="UniProtKB-SubCell"/>
</dbReference>
<dbReference type="GO" id="GO:0022857">
    <property type="term" value="F:transmembrane transporter activity"/>
    <property type="evidence" value="ECO:0007669"/>
    <property type="project" value="InterPro"/>
</dbReference>
<dbReference type="Gene3D" id="1.20.1250.20">
    <property type="entry name" value="MFS general substrate transporter like domains"/>
    <property type="match status" value="2"/>
</dbReference>
<feature type="transmembrane region" description="Helical" evidence="4">
    <location>
        <begin position="355"/>
        <end position="375"/>
    </location>
</feature>
<organism evidence="6 7">
    <name type="scientific">Colletotrichum orbiculare (strain 104-T / ATCC 96160 / CBS 514.97 / LARS 414 / MAFF 240422)</name>
    <name type="common">Cucumber anthracnose fungus</name>
    <name type="synonym">Colletotrichum lagenarium</name>
    <dbReference type="NCBI Taxonomy" id="1213857"/>
    <lineage>
        <taxon>Eukaryota</taxon>
        <taxon>Fungi</taxon>
        <taxon>Dikarya</taxon>
        <taxon>Ascomycota</taxon>
        <taxon>Pezizomycotina</taxon>
        <taxon>Sordariomycetes</taxon>
        <taxon>Hypocreomycetidae</taxon>
        <taxon>Glomerellales</taxon>
        <taxon>Glomerellaceae</taxon>
        <taxon>Colletotrichum</taxon>
        <taxon>Colletotrichum orbiculare species complex</taxon>
    </lineage>
</organism>
<reference evidence="7" key="1">
    <citation type="journal article" date="2013" name="New Phytol.">
        <title>Comparative genomic and transcriptomic analyses reveal the hemibiotrophic stage shift of Colletotrichum fungi.</title>
        <authorList>
            <person name="Gan P."/>
            <person name="Ikeda K."/>
            <person name="Irieda H."/>
            <person name="Narusaka M."/>
            <person name="O'Connell R.J."/>
            <person name="Narusaka Y."/>
            <person name="Takano Y."/>
            <person name="Kubo Y."/>
            <person name="Shirasu K."/>
        </authorList>
    </citation>
    <scope>NUCLEOTIDE SEQUENCE [LARGE SCALE GENOMIC DNA]</scope>
    <source>
        <strain evidence="7">104-T / ATCC 96160 / CBS 514.97 / LARS 414 / MAFF 240422</strain>
    </source>
</reference>
<dbReference type="PANTHER" id="PTHR11360">
    <property type="entry name" value="MONOCARBOXYLATE TRANSPORTER"/>
    <property type="match status" value="1"/>
</dbReference>
<evidence type="ECO:0000256" key="2">
    <source>
        <dbReference type="ARBA" id="ARBA00006727"/>
    </source>
</evidence>
<dbReference type="Proteomes" id="UP000014480">
    <property type="component" value="Unassembled WGS sequence"/>
</dbReference>
<feature type="transmembrane region" description="Helical" evidence="4">
    <location>
        <begin position="416"/>
        <end position="439"/>
    </location>
</feature>
<feature type="region of interest" description="Disordered" evidence="3">
    <location>
        <begin position="25"/>
        <end position="73"/>
    </location>
</feature>
<evidence type="ECO:0000256" key="1">
    <source>
        <dbReference type="ARBA" id="ARBA00004141"/>
    </source>
</evidence>
<dbReference type="InterPro" id="IPR011701">
    <property type="entry name" value="MFS"/>
</dbReference>
<feature type="compositionally biased region" description="Polar residues" evidence="3">
    <location>
        <begin position="25"/>
        <end position="42"/>
    </location>
</feature>
<dbReference type="InterPro" id="IPR050327">
    <property type="entry name" value="Proton-linked_MCT"/>
</dbReference>
<comment type="caution">
    <text evidence="6">The sequence shown here is derived from an EMBL/GenBank/DDBJ whole genome shotgun (WGS) entry which is preliminary data.</text>
</comment>
<name>A0A484FHC9_COLOR</name>
<keyword evidence="7" id="KW-1185">Reference proteome</keyword>
<dbReference type="PROSITE" id="PS50850">
    <property type="entry name" value="MFS"/>
    <property type="match status" value="1"/>
</dbReference>
<dbReference type="PANTHER" id="PTHR11360:SF177">
    <property type="entry name" value="RIBOFLAVIN TRANSPORTER MCH5"/>
    <property type="match status" value="1"/>
</dbReference>
<sequence>MFVREQGPDTLAEIKMTQTAIETSSISLRSVNNSGPTTTSSFAGKPDEERPYDEERSRSRERDRSNHDGAPTVAELTFPEGGLKAWLVVFGSFCAMLSVFGLINSAAVFESYFSQNQLADHSPSEIGWIFSLYLFIVFFVGIQVGPLFDNYGPRGLVTAGGLCISASLLLLSLCKEYYQILLAYSILGGLGGALLNSPSYGAIAHFFDLRRGFATGIAATAGSIGGIVYPILLQNLFPTLGFGPTARILGFILLGLTIPATLFIRSRLPKKEGPSSIWPDFTVFRNLKFTLSAVGIFFMEWGLFVPITYIISYAGRAQHGDVQVHSYTILSILNAGSAVGRFLPGLAADIYGRFNVILITIALCFITIFGLWLPSGHSQPMLLAFVALFGFASGSNLGLVPVCLGQLCDAREYGRFFSTAMMMASFGTLSSLPIAGAILESGKDGQNWDGLIIFSGASYVLAFICYASVRVLAVGWKPTAKF</sequence>
<dbReference type="AlphaFoldDB" id="A0A484FHC9"/>
<feature type="transmembrane region" description="Helical" evidence="4">
    <location>
        <begin position="177"/>
        <end position="195"/>
    </location>
</feature>
<gene>
    <name evidence="6" type="primary">MCH4-0</name>
    <name evidence="6" type="ORF">Cob_v010184</name>
</gene>
<evidence type="ECO:0000256" key="4">
    <source>
        <dbReference type="SAM" id="Phobius"/>
    </source>
</evidence>
<feature type="transmembrane region" description="Helical" evidence="4">
    <location>
        <begin position="216"/>
        <end position="236"/>
    </location>
</feature>
<proteinExistence type="inferred from homology"/>
<evidence type="ECO:0000256" key="3">
    <source>
        <dbReference type="SAM" id="MobiDB-lite"/>
    </source>
</evidence>
<feature type="transmembrane region" description="Helical" evidence="4">
    <location>
        <begin position="289"/>
        <end position="312"/>
    </location>
</feature>
<feature type="transmembrane region" description="Helical" evidence="4">
    <location>
        <begin position="451"/>
        <end position="473"/>
    </location>
</feature>
<feature type="transmembrane region" description="Helical" evidence="4">
    <location>
        <begin position="381"/>
        <end position="404"/>
    </location>
</feature>
<evidence type="ECO:0000313" key="6">
    <source>
        <dbReference type="EMBL" id="TDZ17061.1"/>
    </source>
</evidence>
<feature type="transmembrane region" description="Helical" evidence="4">
    <location>
        <begin position="126"/>
        <end position="148"/>
    </location>
</feature>
<dbReference type="OrthoDB" id="410267at2759"/>
<dbReference type="Pfam" id="PF07690">
    <property type="entry name" value="MFS_1"/>
    <property type="match status" value="1"/>
</dbReference>
<dbReference type="SFLD" id="SFLDS00032">
    <property type="entry name" value="Radical_SAM_3-amino-3-carboxyp"/>
    <property type="match status" value="1"/>
</dbReference>
<comment type="subcellular location">
    <subcellularLocation>
        <location evidence="1">Membrane</location>
        <topology evidence="1">Multi-pass membrane protein</topology>
    </subcellularLocation>
</comment>